<evidence type="ECO:0000256" key="1">
    <source>
        <dbReference type="SAM" id="MobiDB-lite"/>
    </source>
</evidence>
<dbReference type="EMBL" id="BAAARJ010000041">
    <property type="protein sequence ID" value="GAA2640706.1"/>
    <property type="molecule type" value="Genomic_DNA"/>
</dbReference>
<evidence type="ECO:0000313" key="4">
    <source>
        <dbReference type="Proteomes" id="UP001501447"/>
    </source>
</evidence>
<comment type="caution">
    <text evidence="3">The sequence shown here is derived from an EMBL/GenBank/DDBJ whole genome shotgun (WGS) entry which is preliminary data.</text>
</comment>
<dbReference type="RefSeq" id="WP_344570880.1">
    <property type="nucleotide sequence ID" value="NZ_BAAARJ010000041.1"/>
</dbReference>
<dbReference type="Pfam" id="PF18678">
    <property type="entry name" value="AOC_like"/>
    <property type="match status" value="1"/>
</dbReference>
<evidence type="ECO:0000313" key="3">
    <source>
        <dbReference type="EMBL" id="GAA2640706.1"/>
    </source>
</evidence>
<reference evidence="3 4" key="1">
    <citation type="journal article" date="2019" name="Int. J. Syst. Evol. Microbiol.">
        <title>The Global Catalogue of Microorganisms (GCM) 10K type strain sequencing project: providing services to taxonomists for standard genome sequencing and annotation.</title>
        <authorList>
            <consortium name="The Broad Institute Genomics Platform"/>
            <consortium name="The Broad Institute Genome Sequencing Center for Infectious Disease"/>
            <person name="Wu L."/>
            <person name="Ma J."/>
        </authorList>
    </citation>
    <scope>NUCLEOTIDE SEQUENCE [LARGE SCALE GENOMIC DNA]</scope>
    <source>
        <strain evidence="3 4">JCM 16373</strain>
    </source>
</reference>
<dbReference type="Proteomes" id="UP001501447">
    <property type="component" value="Unassembled WGS sequence"/>
</dbReference>
<name>A0ABN3R122_9ACTN</name>
<evidence type="ECO:0000259" key="2">
    <source>
        <dbReference type="Pfam" id="PF18678"/>
    </source>
</evidence>
<organism evidence="3 4">
    <name type="scientific">Streptomyces axinellae</name>
    <dbReference type="NCBI Taxonomy" id="552788"/>
    <lineage>
        <taxon>Bacteria</taxon>
        <taxon>Bacillati</taxon>
        <taxon>Actinomycetota</taxon>
        <taxon>Actinomycetes</taxon>
        <taxon>Kitasatosporales</taxon>
        <taxon>Streptomycetaceae</taxon>
        <taxon>Streptomyces</taxon>
    </lineage>
</organism>
<feature type="region of interest" description="Disordered" evidence="1">
    <location>
        <begin position="1"/>
        <end position="22"/>
    </location>
</feature>
<dbReference type="InterPro" id="IPR041013">
    <property type="entry name" value="AOC-like"/>
</dbReference>
<sequence>MTAEDRETRNAEAGSNGAGPVAQEALDSGKLAFQGEMPMASALEPRQLALAAALAAGIFTPGVDPVDEVLEKCVIVDGLTEVIEKLAVNEGSKNGSTDSGDYVDGFFDSDGKRVGTVTGTAVMLAKEPHIWQHHKSVTEFEDGTFETTGVIDGTAILHGLTQVFRVVGKTGRYAGKQGFMTLTIKDPAQRPPHYHTVFAMA</sequence>
<proteinExistence type="predicted"/>
<feature type="domain" description="Allene oxide cyclase barrel-like" evidence="2">
    <location>
        <begin position="98"/>
        <end position="188"/>
    </location>
</feature>
<protein>
    <recommendedName>
        <fullName evidence="2">Allene oxide cyclase barrel-like domain-containing protein</fullName>
    </recommendedName>
</protein>
<keyword evidence="4" id="KW-1185">Reference proteome</keyword>
<gene>
    <name evidence="3" type="ORF">GCM10009863_67380</name>
</gene>
<accession>A0ABN3R122</accession>
<feature type="compositionally biased region" description="Basic and acidic residues" evidence="1">
    <location>
        <begin position="1"/>
        <end position="10"/>
    </location>
</feature>